<evidence type="ECO:0000313" key="1">
    <source>
        <dbReference type="EMBL" id="QOY34661.1"/>
    </source>
</evidence>
<dbReference type="OrthoDB" id="2665787at2"/>
<evidence type="ECO:0000313" key="2">
    <source>
        <dbReference type="Proteomes" id="UP000180175"/>
    </source>
</evidence>
<proteinExistence type="predicted"/>
<sequence length="94" mass="10820">MSNKHLKEKYNETFNIVKKIVNDWDPVGLLPSAPDDEYEFEITRIVSLLSNVDSVNTLSDGIAQIFTKAFDWSFSLEECLPVARIIWAETKQKK</sequence>
<dbReference type="InterPro" id="IPR023162">
    <property type="entry name" value="Apc36109-like_dom_sf"/>
</dbReference>
<dbReference type="EMBL" id="CP063356">
    <property type="protein sequence ID" value="QOY34661.1"/>
    <property type="molecule type" value="Genomic_DNA"/>
</dbReference>
<dbReference type="InterPro" id="IPR015053">
    <property type="entry name" value="DUF1871"/>
</dbReference>
<dbReference type="AlphaFoldDB" id="A0A7S7L5C2"/>
<name>A0A7S7L5C2_9BACI</name>
<keyword evidence="2" id="KW-1185">Reference proteome</keyword>
<dbReference type="RefSeq" id="WP_159432528.1">
    <property type="nucleotide sequence ID" value="NZ_CP063356.2"/>
</dbReference>
<dbReference type="Pfam" id="PF08958">
    <property type="entry name" value="DUF1871"/>
    <property type="match status" value="1"/>
</dbReference>
<reference evidence="1 2" key="2">
    <citation type="journal article" date="2019" name="Int. J. Syst. Evol. Microbiol.">
        <title>Anaerobacillus isosaccharinicus sp. nov., an alkaliphilic bacterium which degrades isosaccharinic acid.</title>
        <authorList>
            <person name="Bassil N.M."/>
            <person name="Lloyd J.R."/>
        </authorList>
    </citation>
    <scope>NUCLEOTIDE SEQUENCE [LARGE SCALE GENOMIC DNA]</scope>
    <source>
        <strain evidence="1 2">NB2006</strain>
    </source>
</reference>
<accession>A0A7S7L5C2</accession>
<dbReference type="KEGG" id="aia:AWH56_018305"/>
<dbReference type="Proteomes" id="UP000180175">
    <property type="component" value="Chromosome"/>
</dbReference>
<dbReference type="Gene3D" id="1.10.340.20">
    <property type="entry name" value="Apc36109-like domain"/>
    <property type="match status" value="1"/>
</dbReference>
<protein>
    <submittedName>
        <fullName evidence="1">DUF1871 family protein</fullName>
    </submittedName>
</protein>
<gene>
    <name evidence="1" type="ORF">AWH56_018305</name>
</gene>
<dbReference type="SUPFAM" id="SSF116922">
    <property type="entry name" value="YugE-like"/>
    <property type="match status" value="1"/>
</dbReference>
<reference evidence="1 2" key="1">
    <citation type="journal article" date="2017" name="Genome Announc.">
        <title>Draft Genome Sequences of Four Alkaliphilic Bacteria Belonging to the Anaerobacillus Genus.</title>
        <authorList>
            <person name="Bassil N.M."/>
            <person name="Lloyd J.R."/>
        </authorList>
    </citation>
    <scope>NUCLEOTIDE SEQUENCE [LARGE SCALE GENOMIC DNA]</scope>
    <source>
        <strain evidence="1 2">NB2006</strain>
    </source>
</reference>
<organism evidence="1 2">
    <name type="scientific">Anaerobacillus isosaccharinicus</name>
    <dbReference type="NCBI Taxonomy" id="1532552"/>
    <lineage>
        <taxon>Bacteria</taxon>
        <taxon>Bacillati</taxon>
        <taxon>Bacillota</taxon>
        <taxon>Bacilli</taxon>
        <taxon>Bacillales</taxon>
        <taxon>Bacillaceae</taxon>
        <taxon>Anaerobacillus</taxon>
    </lineage>
</organism>